<dbReference type="AlphaFoldDB" id="A0A091GQH5"/>
<feature type="non-terminal residue" evidence="1">
    <location>
        <position position="164"/>
    </location>
</feature>
<gene>
    <name evidence="1" type="ORF">N320_00269</name>
</gene>
<dbReference type="Pfam" id="PF11616">
    <property type="entry name" value="EZH2_WD-Binding"/>
    <property type="match status" value="1"/>
</dbReference>
<keyword evidence="1" id="KW-0808">Transferase</keyword>
<keyword evidence="1" id="KW-0489">Methyltransferase</keyword>
<dbReference type="GO" id="GO:0003682">
    <property type="term" value="F:chromatin binding"/>
    <property type="evidence" value="ECO:0007669"/>
    <property type="project" value="TreeGrafter"/>
</dbReference>
<evidence type="ECO:0000313" key="1">
    <source>
        <dbReference type="EMBL" id="KFO84772.1"/>
    </source>
</evidence>
<proteinExistence type="predicted"/>
<dbReference type="InterPro" id="IPR045318">
    <property type="entry name" value="EZH1/2-like"/>
</dbReference>
<dbReference type="EMBL" id="KL505743">
    <property type="protein sequence ID" value="KFO84772.1"/>
    <property type="molecule type" value="Genomic_DNA"/>
</dbReference>
<dbReference type="GO" id="GO:0032259">
    <property type="term" value="P:methylation"/>
    <property type="evidence" value="ECO:0007669"/>
    <property type="project" value="UniProtKB-KW"/>
</dbReference>
<dbReference type="GO" id="GO:0046976">
    <property type="term" value="F:histone H3K27 methyltransferase activity"/>
    <property type="evidence" value="ECO:0007669"/>
    <property type="project" value="InterPro"/>
</dbReference>
<dbReference type="PANTHER" id="PTHR45747">
    <property type="entry name" value="HISTONE-LYSINE N-METHYLTRANSFERASE E(Z)"/>
    <property type="match status" value="1"/>
</dbReference>
<protein>
    <submittedName>
        <fullName evidence="1">Histone-lysine N-methyltransferase EZH1</fullName>
    </submittedName>
</protein>
<reference evidence="1 2" key="1">
    <citation type="submission" date="2014-04" db="EMBL/GenBank/DDBJ databases">
        <title>Genome evolution of avian class.</title>
        <authorList>
            <person name="Zhang G."/>
            <person name="Li C."/>
        </authorList>
    </citation>
    <scope>NUCLEOTIDE SEQUENCE [LARGE SCALE GENOMIC DNA]</scope>
    <source>
        <strain evidence="1">BGI_N320</strain>
    </source>
</reference>
<dbReference type="InterPro" id="IPR021654">
    <property type="entry name" value="EZH1/EZH2"/>
</dbReference>
<organism evidence="1 2">
    <name type="scientific">Buceros rhinoceros silvestris</name>
    <dbReference type="NCBI Taxonomy" id="175836"/>
    <lineage>
        <taxon>Eukaryota</taxon>
        <taxon>Metazoa</taxon>
        <taxon>Chordata</taxon>
        <taxon>Craniata</taxon>
        <taxon>Vertebrata</taxon>
        <taxon>Euteleostomi</taxon>
        <taxon>Archelosauria</taxon>
        <taxon>Archosauria</taxon>
        <taxon>Dinosauria</taxon>
        <taxon>Saurischia</taxon>
        <taxon>Theropoda</taxon>
        <taxon>Coelurosauria</taxon>
        <taxon>Aves</taxon>
        <taxon>Neognathae</taxon>
        <taxon>Neoaves</taxon>
        <taxon>Telluraves</taxon>
        <taxon>Coraciimorphae</taxon>
        <taxon>Bucerotiformes</taxon>
        <taxon>Bucerotidae</taxon>
        <taxon>Buceros</taxon>
    </lineage>
</organism>
<name>A0A091GQH5_BUCRH</name>
<dbReference type="PANTHER" id="PTHR45747:SF1">
    <property type="entry name" value="HISTONE-LYSINE N-METHYLTRANSFERASE EZH1"/>
    <property type="match status" value="1"/>
</dbReference>
<feature type="non-terminal residue" evidence="1">
    <location>
        <position position="1"/>
    </location>
</feature>
<dbReference type="GO" id="GO:0031507">
    <property type="term" value="P:heterochromatin formation"/>
    <property type="evidence" value="ECO:0007669"/>
    <property type="project" value="TreeGrafter"/>
</dbReference>
<keyword evidence="2" id="KW-1185">Reference proteome</keyword>
<accession>A0A091GQH5</accession>
<dbReference type="GO" id="GO:0035098">
    <property type="term" value="C:ESC/E(Z) complex"/>
    <property type="evidence" value="ECO:0007669"/>
    <property type="project" value="TreeGrafter"/>
</dbReference>
<sequence>RKMEIATPPTSKCIIYWKRKVKSEYMRLRQLKRFQANMGAKALFVANFAKVHEKTQILNEDWKKLRVQPVQLMKPVSGHPFLKQCTVESIFPGFPSQTLYMRTLNTVALVPIMYSWSPLQQNFMVEDETVLCNIPYMGDEVKEEDETFIEELINNYDGKVHGEE</sequence>
<evidence type="ECO:0000313" key="2">
    <source>
        <dbReference type="Proteomes" id="UP000054064"/>
    </source>
</evidence>
<dbReference type="Proteomes" id="UP000054064">
    <property type="component" value="Unassembled WGS sequence"/>
</dbReference>